<gene>
    <name evidence="1" type="ORF">RRG08_038265</name>
</gene>
<evidence type="ECO:0000313" key="1">
    <source>
        <dbReference type="EMBL" id="KAK3790774.1"/>
    </source>
</evidence>
<proteinExistence type="predicted"/>
<dbReference type="Proteomes" id="UP001283361">
    <property type="component" value="Unassembled WGS sequence"/>
</dbReference>
<dbReference type="AlphaFoldDB" id="A0AAE1AN33"/>
<sequence>MSMCGHQKESLSLSIQDQCLRIERPQPEMSRDYHRAADSHRFRCGIRATLGRLSGISGLDLSSGTFESHIELSLVLDDPVGFDSAIEFLFNHLQFCQVDISTTLSMAGQLIGQSSDVHCQCRAELRCSLSMQGRVKMFIVDAGQS</sequence>
<keyword evidence="2" id="KW-1185">Reference proteome</keyword>
<comment type="caution">
    <text evidence="1">The sequence shown here is derived from an EMBL/GenBank/DDBJ whole genome shotgun (WGS) entry which is preliminary data.</text>
</comment>
<protein>
    <submittedName>
        <fullName evidence="1">Uncharacterized protein</fullName>
    </submittedName>
</protein>
<evidence type="ECO:0000313" key="2">
    <source>
        <dbReference type="Proteomes" id="UP001283361"/>
    </source>
</evidence>
<organism evidence="1 2">
    <name type="scientific">Elysia crispata</name>
    <name type="common">lettuce slug</name>
    <dbReference type="NCBI Taxonomy" id="231223"/>
    <lineage>
        <taxon>Eukaryota</taxon>
        <taxon>Metazoa</taxon>
        <taxon>Spiralia</taxon>
        <taxon>Lophotrochozoa</taxon>
        <taxon>Mollusca</taxon>
        <taxon>Gastropoda</taxon>
        <taxon>Heterobranchia</taxon>
        <taxon>Euthyneura</taxon>
        <taxon>Panpulmonata</taxon>
        <taxon>Sacoglossa</taxon>
        <taxon>Placobranchoidea</taxon>
        <taxon>Plakobranchidae</taxon>
        <taxon>Elysia</taxon>
    </lineage>
</organism>
<dbReference type="EMBL" id="JAWDGP010001519">
    <property type="protein sequence ID" value="KAK3790774.1"/>
    <property type="molecule type" value="Genomic_DNA"/>
</dbReference>
<reference evidence="1" key="1">
    <citation type="journal article" date="2023" name="G3 (Bethesda)">
        <title>A reference genome for the long-term kleptoplast-retaining sea slug Elysia crispata morphotype clarki.</title>
        <authorList>
            <person name="Eastman K.E."/>
            <person name="Pendleton A.L."/>
            <person name="Shaikh M.A."/>
            <person name="Suttiyut T."/>
            <person name="Ogas R."/>
            <person name="Tomko P."/>
            <person name="Gavelis G."/>
            <person name="Widhalm J.R."/>
            <person name="Wisecaver J.H."/>
        </authorList>
    </citation>
    <scope>NUCLEOTIDE SEQUENCE</scope>
    <source>
        <strain evidence="1">ECLA1</strain>
    </source>
</reference>
<name>A0AAE1AN33_9GAST</name>
<accession>A0AAE1AN33</accession>